<dbReference type="EMBL" id="JAPDPI010000002">
    <property type="protein sequence ID" value="MCW3804234.1"/>
    <property type="molecule type" value="Genomic_DNA"/>
</dbReference>
<dbReference type="Proteomes" id="UP001207408">
    <property type="component" value="Unassembled WGS sequence"/>
</dbReference>
<sequence>MKSELSSKKNIIKTASGILLLAVLIFTYACSSNKPEEIKAIEKIQEIPSLELEDYETFVTDSGKVKYHITTPHLLQYDKVEDPYKEFPKGGHIITYDSINVIKSEIKCQYAINHDKEKLWDLRNNVEAINEEGVIFNTEQLFWNEKEKRIYTDKFIKITTEDKIITGYGLEADQSLNNYEIKNVSAVLGVDEEMQ</sequence>
<keyword evidence="2" id="KW-1185">Reference proteome</keyword>
<dbReference type="NCBIfam" id="TIGR04409">
    <property type="entry name" value="LptC_YrbK"/>
    <property type="match status" value="1"/>
</dbReference>
<name>A0AAE3SIC0_9BACT</name>
<gene>
    <name evidence="1" type="primary">lptC</name>
    <name evidence="1" type="ORF">OM074_01285</name>
</gene>
<dbReference type="Pfam" id="PF06835">
    <property type="entry name" value="LptC"/>
    <property type="match status" value="1"/>
</dbReference>
<evidence type="ECO:0000313" key="2">
    <source>
        <dbReference type="Proteomes" id="UP001207408"/>
    </source>
</evidence>
<proteinExistence type="predicted"/>
<dbReference type="RefSeq" id="WP_301197459.1">
    <property type="nucleotide sequence ID" value="NZ_JAPDPI010000002.1"/>
</dbReference>
<organism evidence="1 2">
    <name type="scientific">Plebeiibacterium marinum</name>
    <dbReference type="NCBI Taxonomy" id="2992111"/>
    <lineage>
        <taxon>Bacteria</taxon>
        <taxon>Pseudomonadati</taxon>
        <taxon>Bacteroidota</taxon>
        <taxon>Bacteroidia</taxon>
        <taxon>Marinilabiliales</taxon>
        <taxon>Marinilabiliaceae</taxon>
        <taxon>Plebeiibacterium</taxon>
    </lineage>
</organism>
<dbReference type="GO" id="GO:0015221">
    <property type="term" value="F:lipopolysaccharide transmembrane transporter activity"/>
    <property type="evidence" value="ECO:0007669"/>
    <property type="project" value="InterPro"/>
</dbReference>
<dbReference type="InterPro" id="IPR010664">
    <property type="entry name" value="LipoPS_assembly_LptC-rel"/>
</dbReference>
<dbReference type="PROSITE" id="PS51257">
    <property type="entry name" value="PROKAR_LIPOPROTEIN"/>
    <property type="match status" value="1"/>
</dbReference>
<protein>
    <submittedName>
        <fullName evidence="1">LPS export ABC transporter periplasmic protein LptC</fullName>
    </submittedName>
</protein>
<dbReference type="GO" id="GO:0005886">
    <property type="term" value="C:plasma membrane"/>
    <property type="evidence" value="ECO:0007669"/>
    <property type="project" value="InterPro"/>
</dbReference>
<comment type="caution">
    <text evidence="1">The sequence shown here is derived from an EMBL/GenBank/DDBJ whole genome shotgun (WGS) entry which is preliminary data.</text>
</comment>
<dbReference type="Gene3D" id="2.60.450.10">
    <property type="entry name" value="Lipopolysaccharide (LPS) transport protein A like domain"/>
    <property type="match status" value="1"/>
</dbReference>
<evidence type="ECO:0000313" key="1">
    <source>
        <dbReference type="EMBL" id="MCW3804234.1"/>
    </source>
</evidence>
<dbReference type="AlphaFoldDB" id="A0AAE3SIC0"/>
<dbReference type="InterPro" id="IPR026265">
    <property type="entry name" value="LptC"/>
</dbReference>
<reference evidence="1" key="1">
    <citation type="submission" date="2022-10" db="EMBL/GenBank/DDBJ databases">
        <authorList>
            <person name="Yu W.X."/>
        </authorList>
    </citation>
    <scope>NUCLEOTIDE SEQUENCE</scope>
    <source>
        <strain evidence="1">D04</strain>
    </source>
</reference>
<accession>A0AAE3SIC0</accession>